<protein>
    <submittedName>
        <fullName evidence="2">Glutamate synthase [NADPH] large chain</fullName>
        <ecNumber evidence="2">1.4.1.13</ecNumber>
    </submittedName>
</protein>
<evidence type="ECO:0000313" key="3">
    <source>
        <dbReference type="Proteomes" id="UP000271603"/>
    </source>
</evidence>
<proteinExistence type="predicted"/>
<dbReference type="AlphaFoldDB" id="A0A447QJN7"/>
<dbReference type="InterPro" id="IPR002489">
    <property type="entry name" value="Glu_synth_asu_C"/>
</dbReference>
<gene>
    <name evidence="2" type="primary">gltB_3</name>
    <name evidence="2" type="ORF">NCTC9419_01805</name>
</gene>
<accession>A0A447QJN7</accession>
<feature type="domain" description="Glutamate synthase alpha subunit C-terminal" evidence="1">
    <location>
        <begin position="2"/>
        <end position="70"/>
    </location>
</feature>
<reference evidence="2 3" key="1">
    <citation type="submission" date="2018-12" db="EMBL/GenBank/DDBJ databases">
        <authorList>
            <consortium name="Pathogen Informatics"/>
        </authorList>
    </citation>
    <scope>NUCLEOTIDE SEQUENCE [LARGE SCALE GENOMIC DNA]</scope>
    <source>
        <strain evidence="2 3">NCTC9419</strain>
    </source>
</reference>
<sequence length="137" mass="14811">MRNSGAITVVEGIGDNGCEYMTGGIVCVLGKTGINFGAGMTGGFAYVLDEDGEFRKRVNPELVEVLEVDQLAIHEEHLRGLITEHVQATGSSRAEEMLANWPTWVAKFALVKPKSSDVKALLGHRSRSAAELRVQAQ</sequence>
<name>A0A447QJN7_SERRU</name>
<dbReference type="Gene3D" id="2.160.20.60">
    <property type="entry name" value="Glutamate synthase, alpha subunit, C-terminal domain"/>
    <property type="match status" value="1"/>
</dbReference>
<dbReference type="InterPro" id="IPR036485">
    <property type="entry name" value="Glu_synth_asu_C_sf"/>
</dbReference>
<evidence type="ECO:0000313" key="2">
    <source>
        <dbReference type="EMBL" id="VEA70308.1"/>
    </source>
</evidence>
<organism evidence="2 3">
    <name type="scientific">Serratia rubidaea</name>
    <name type="common">Serratia marinorubra</name>
    <dbReference type="NCBI Taxonomy" id="61652"/>
    <lineage>
        <taxon>Bacteria</taxon>
        <taxon>Pseudomonadati</taxon>
        <taxon>Pseudomonadota</taxon>
        <taxon>Gammaproteobacteria</taxon>
        <taxon>Enterobacterales</taxon>
        <taxon>Yersiniaceae</taxon>
        <taxon>Serratia</taxon>
    </lineage>
</organism>
<evidence type="ECO:0000259" key="1">
    <source>
        <dbReference type="Pfam" id="PF01493"/>
    </source>
</evidence>
<dbReference type="Proteomes" id="UP000271603">
    <property type="component" value="Chromosome"/>
</dbReference>
<keyword evidence="2" id="KW-0560">Oxidoreductase</keyword>
<dbReference type="GO" id="GO:0004355">
    <property type="term" value="F:glutamate synthase (NADPH) activity"/>
    <property type="evidence" value="ECO:0007669"/>
    <property type="project" value="UniProtKB-EC"/>
</dbReference>
<dbReference type="EC" id="1.4.1.13" evidence="2"/>
<dbReference type="PANTHER" id="PTHR43100:SF1">
    <property type="entry name" value="GLUTAMATE SYNTHASE [NADPH] SMALL CHAIN"/>
    <property type="match status" value="1"/>
</dbReference>
<dbReference type="EMBL" id="LR134155">
    <property type="protein sequence ID" value="VEA70308.1"/>
    <property type="molecule type" value="Genomic_DNA"/>
</dbReference>
<dbReference type="SUPFAM" id="SSF69336">
    <property type="entry name" value="Alpha subunit of glutamate synthase, C-terminal domain"/>
    <property type="match status" value="1"/>
</dbReference>
<dbReference type="InterPro" id="IPR051394">
    <property type="entry name" value="Glutamate_Synthase"/>
</dbReference>
<dbReference type="Pfam" id="PF01493">
    <property type="entry name" value="GXGXG"/>
    <property type="match status" value="1"/>
</dbReference>
<dbReference type="PANTHER" id="PTHR43100">
    <property type="entry name" value="GLUTAMATE SYNTHASE [NADPH] SMALL CHAIN"/>
    <property type="match status" value="1"/>
</dbReference>